<comment type="caution">
    <text evidence="4">The sequence shown here is derived from an EMBL/GenBank/DDBJ whole genome shotgun (WGS) entry which is preliminary data.</text>
</comment>
<dbReference type="Proteomes" id="UP000248311">
    <property type="component" value="Unassembled WGS sequence"/>
</dbReference>
<keyword evidence="5" id="KW-1185">Reference proteome</keyword>
<evidence type="ECO:0000256" key="2">
    <source>
        <dbReference type="ARBA" id="ARBA00023172"/>
    </source>
</evidence>
<keyword evidence="1" id="KW-0229">DNA integration</keyword>
<dbReference type="Pfam" id="PF00589">
    <property type="entry name" value="Phage_integrase"/>
    <property type="match status" value="1"/>
</dbReference>
<name>A0A318T4R0_9RHOB</name>
<evidence type="ECO:0000256" key="1">
    <source>
        <dbReference type="ARBA" id="ARBA00022908"/>
    </source>
</evidence>
<dbReference type="PANTHER" id="PTHR30349:SF64">
    <property type="entry name" value="PROPHAGE INTEGRASE INTD-RELATED"/>
    <property type="match status" value="1"/>
</dbReference>
<protein>
    <submittedName>
        <fullName evidence="4">Site-specific recombinase XerD</fullName>
    </submittedName>
</protein>
<dbReference type="CDD" id="cd00796">
    <property type="entry name" value="INT_Rci_Hp1_C"/>
    <property type="match status" value="1"/>
</dbReference>
<gene>
    <name evidence="4" type="ORF">DFP88_1042</name>
</gene>
<dbReference type="AlphaFoldDB" id="A0A318T4R0"/>
<dbReference type="GO" id="GO:0003677">
    <property type="term" value="F:DNA binding"/>
    <property type="evidence" value="ECO:0007669"/>
    <property type="project" value="InterPro"/>
</dbReference>
<dbReference type="Gene3D" id="1.10.443.10">
    <property type="entry name" value="Intergrase catalytic core"/>
    <property type="match status" value="1"/>
</dbReference>
<organism evidence="4 5">
    <name type="scientific">Pseudoroseicyclus aestuarii</name>
    <dbReference type="NCBI Taxonomy" id="1795041"/>
    <lineage>
        <taxon>Bacteria</taxon>
        <taxon>Pseudomonadati</taxon>
        <taxon>Pseudomonadota</taxon>
        <taxon>Alphaproteobacteria</taxon>
        <taxon>Rhodobacterales</taxon>
        <taxon>Paracoccaceae</taxon>
        <taxon>Pseudoroseicyclus</taxon>
    </lineage>
</organism>
<keyword evidence="2" id="KW-0233">DNA recombination</keyword>
<proteinExistence type="predicted"/>
<dbReference type="SUPFAM" id="SSF56349">
    <property type="entry name" value="DNA breaking-rejoining enzymes"/>
    <property type="match status" value="1"/>
</dbReference>
<dbReference type="InterPro" id="IPR002104">
    <property type="entry name" value="Integrase_catalytic"/>
</dbReference>
<dbReference type="InterPro" id="IPR011010">
    <property type="entry name" value="DNA_brk_join_enz"/>
</dbReference>
<dbReference type="GO" id="GO:0006310">
    <property type="term" value="P:DNA recombination"/>
    <property type="evidence" value="ECO:0007669"/>
    <property type="project" value="UniProtKB-KW"/>
</dbReference>
<reference evidence="4 5" key="1">
    <citation type="submission" date="2018-06" db="EMBL/GenBank/DDBJ databases">
        <title>Genomic Encyclopedia of Type Strains, Phase III (KMG-III): the genomes of soil and plant-associated and newly described type strains.</title>
        <authorList>
            <person name="Whitman W."/>
        </authorList>
    </citation>
    <scope>NUCLEOTIDE SEQUENCE [LARGE SCALE GENOMIC DNA]</scope>
    <source>
        <strain evidence="4 5">CECT 9025</strain>
    </source>
</reference>
<evidence type="ECO:0000313" key="5">
    <source>
        <dbReference type="Proteomes" id="UP000248311"/>
    </source>
</evidence>
<evidence type="ECO:0000259" key="3">
    <source>
        <dbReference type="PROSITE" id="PS51898"/>
    </source>
</evidence>
<dbReference type="OrthoDB" id="9808346at2"/>
<dbReference type="InterPro" id="IPR013762">
    <property type="entry name" value="Integrase-like_cat_sf"/>
</dbReference>
<feature type="domain" description="Tyr recombinase" evidence="3">
    <location>
        <begin position="151"/>
        <end position="322"/>
    </location>
</feature>
<dbReference type="PANTHER" id="PTHR30349">
    <property type="entry name" value="PHAGE INTEGRASE-RELATED"/>
    <property type="match status" value="1"/>
</dbReference>
<evidence type="ECO:0000313" key="4">
    <source>
        <dbReference type="EMBL" id="PYE82251.1"/>
    </source>
</evidence>
<dbReference type="GO" id="GO:0015074">
    <property type="term" value="P:DNA integration"/>
    <property type="evidence" value="ECO:0007669"/>
    <property type="project" value="UniProtKB-KW"/>
</dbReference>
<sequence>MPDISIGRFRGGFCVYWREGGRRRRHQLEARTRAEAEPEALDVYRREASRPGGLTVSEIWTAYCDDLGDKPAAKTLGYTGKAVLAHFGSFRPDQVTRDLCRAYAVKREAAGRSQGTIQTELGHLAMALNFGRASLRQASAGDVWRPNKPAPKDRWLTHEEIDRLLAGAGAPHIRLAIHLLLSTAARVGAILDLTWDRVDLNRGQIDLRLPDSRTRKGRAVVPMNSGLRTALTAAHDAALSDFVVEYAGGQVKSIRKGFDGAVERAQLKDVTIHTLRHTAAVHMAAAGIDMRRIAQFLGHTNTATTERVYARFAPDHLADAAEVLDFVKLKRVH</sequence>
<dbReference type="EMBL" id="QJTE01000004">
    <property type="protein sequence ID" value="PYE82251.1"/>
    <property type="molecule type" value="Genomic_DNA"/>
</dbReference>
<dbReference type="PROSITE" id="PS51898">
    <property type="entry name" value="TYR_RECOMBINASE"/>
    <property type="match status" value="1"/>
</dbReference>
<dbReference type="InterPro" id="IPR050090">
    <property type="entry name" value="Tyrosine_recombinase_XerCD"/>
</dbReference>
<accession>A0A318T4R0</accession>